<dbReference type="Proteomes" id="UP000220106">
    <property type="component" value="Unassembled WGS sequence"/>
</dbReference>
<dbReference type="InterPro" id="IPR019076">
    <property type="entry name" value="Spore_lipoprot_YhcN/YlaJ-like"/>
</dbReference>
<dbReference type="GO" id="GO:0030435">
    <property type="term" value="P:sporulation resulting in formation of a cellular spore"/>
    <property type="evidence" value="ECO:0007669"/>
    <property type="project" value="InterPro"/>
</dbReference>
<dbReference type="AlphaFoldDB" id="A0AAX0RQ62"/>
<dbReference type="KEGG" id="pbut:DTO10_07075"/>
<sequence length="178" mass="19813">MKYTFLTSALIALFLTGCGVSDNNNDNGKNVGMNTRSDNNNAMDNTLNVNDRNGNNDYNTRQLSNDDNDNKMRVADEVANRLEDMEDVDGASVIITDNNAYVAVNLTNDKNLTNDLEKSIVDHVKKHDESVDNVYVSANPDFVKSMNDYTNDIQNGKPIGGLFNEFGDMVQRMFPDAK</sequence>
<dbReference type="InterPro" id="IPR014247">
    <property type="entry name" value="Spore_lipoprot_YhcN/YlaJ"/>
</dbReference>
<dbReference type="EMBL" id="NUEQ01000148">
    <property type="protein sequence ID" value="PEJ23494.1"/>
    <property type="molecule type" value="Genomic_DNA"/>
</dbReference>
<keyword evidence="6" id="KW-1185">Reference proteome</keyword>
<evidence type="ECO:0000313" key="4">
    <source>
        <dbReference type="EMBL" id="PEJ23494.1"/>
    </source>
</evidence>
<reference evidence="4 5" key="1">
    <citation type="submission" date="2017-09" db="EMBL/GenBank/DDBJ databases">
        <title>Large-scale bioinformatics analysis of Bacillus genomes uncovers conserved roles of natural products in bacterial physiology.</title>
        <authorList>
            <consortium name="Agbiome Team Llc"/>
            <person name="Bleich R.M."/>
            <person name="Kirk G.J."/>
            <person name="Santa Maria K.C."/>
            <person name="Allen S.E."/>
            <person name="Farag S."/>
            <person name="Shank E.A."/>
            <person name="Bowers A."/>
        </authorList>
    </citation>
    <scope>NUCLEOTIDE SEQUENCE [LARGE SCALE GENOMIC DNA]</scope>
    <source>
        <strain evidence="4 5">AFS003229</strain>
    </source>
</reference>
<dbReference type="PROSITE" id="PS51257">
    <property type="entry name" value="PROKAR_LIPOPROTEIN"/>
    <property type="match status" value="1"/>
</dbReference>
<feature type="chain" id="PRO_5044027274" evidence="2">
    <location>
        <begin position="22"/>
        <end position="178"/>
    </location>
</feature>
<feature type="region of interest" description="Disordered" evidence="1">
    <location>
        <begin position="29"/>
        <end position="68"/>
    </location>
</feature>
<evidence type="ECO:0000256" key="2">
    <source>
        <dbReference type="SAM" id="SignalP"/>
    </source>
</evidence>
<evidence type="ECO:0000256" key="1">
    <source>
        <dbReference type="SAM" id="MobiDB-lite"/>
    </source>
</evidence>
<organism evidence="4 5">
    <name type="scientific">Peribacillus butanolivorans</name>
    <dbReference type="NCBI Taxonomy" id="421767"/>
    <lineage>
        <taxon>Bacteria</taxon>
        <taxon>Bacillati</taxon>
        <taxon>Bacillota</taxon>
        <taxon>Bacilli</taxon>
        <taxon>Bacillales</taxon>
        <taxon>Bacillaceae</taxon>
        <taxon>Peribacillus</taxon>
    </lineage>
</organism>
<accession>A0AAX0RQ62</accession>
<dbReference type="NCBIfam" id="TIGR02898">
    <property type="entry name" value="spore_YhcN_YlaJ"/>
    <property type="match status" value="1"/>
</dbReference>
<dbReference type="EMBL" id="CP030926">
    <property type="protein sequence ID" value="AXN38218.1"/>
    <property type="molecule type" value="Genomic_DNA"/>
</dbReference>
<proteinExistence type="predicted"/>
<dbReference type="Pfam" id="PF09580">
    <property type="entry name" value="Spore_YhcN_YlaJ"/>
    <property type="match status" value="1"/>
</dbReference>
<name>A0AAX0RQ62_9BACI</name>
<dbReference type="RefSeq" id="WP_098178229.1">
    <property type="nucleotide sequence ID" value="NZ_CP030926.1"/>
</dbReference>
<feature type="compositionally biased region" description="Low complexity" evidence="1">
    <location>
        <begin position="44"/>
        <end position="59"/>
    </location>
</feature>
<keyword evidence="2" id="KW-0732">Signal</keyword>
<evidence type="ECO:0000313" key="3">
    <source>
        <dbReference type="EMBL" id="AXN38218.1"/>
    </source>
</evidence>
<evidence type="ECO:0000313" key="5">
    <source>
        <dbReference type="Proteomes" id="UP000220106"/>
    </source>
</evidence>
<protein>
    <submittedName>
        <fullName evidence="4">Lipoprotein YhcN</fullName>
    </submittedName>
    <submittedName>
        <fullName evidence="3">YhcN/YlaJ family sporulation lipoprotein</fullName>
    </submittedName>
</protein>
<dbReference type="Proteomes" id="UP000260457">
    <property type="component" value="Chromosome"/>
</dbReference>
<gene>
    <name evidence="4" type="ORF">CN689_28080</name>
    <name evidence="3" type="ORF">DTO10_07075</name>
</gene>
<evidence type="ECO:0000313" key="6">
    <source>
        <dbReference type="Proteomes" id="UP000260457"/>
    </source>
</evidence>
<keyword evidence="4" id="KW-0449">Lipoprotein</keyword>
<reference evidence="3 6" key="2">
    <citation type="submission" date="2018-07" db="EMBL/GenBank/DDBJ databases">
        <title>The molecular basis for the intramolecular migration of carboxyl group in the catabolism of para-hydroxybenzoate via gentisate.</title>
        <authorList>
            <person name="Zhao H."/>
            <person name="Xu Y."/>
            <person name="Lin S."/>
            <person name="Spain J.C."/>
            <person name="Zhou N.-Y."/>
        </authorList>
    </citation>
    <scope>NUCLEOTIDE SEQUENCE [LARGE SCALE GENOMIC DNA]</scope>
    <source>
        <strain evidence="3 6">PHB-7a</strain>
    </source>
</reference>
<feature type="signal peptide" evidence="2">
    <location>
        <begin position="1"/>
        <end position="21"/>
    </location>
</feature>